<evidence type="ECO:0000313" key="7">
    <source>
        <dbReference type="Proteomes" id="UP000576087"/>
    </source>
</evidence>
<proteinExistence type="predicted"/>
<dbReference type="Pfam" id="PF06568">
    <property type="entry name" value="YjiS-like"/>
    <property type="match status" value="1"/>
</dbReference>
<dbReference type="InterPro" id="IPR009506">
    <property type="entry name" value="YjiS-like"/>
</dbReference>
<reference evidence="5 6" key="1">
    <citation type="submission" date="2020-08" db="EMBL/GenBank/DDBJ databases">
        <title>Genomic Encyclopedia of Type Strains, Phase IV (KMG-V): Genome sequencing to study the core and pangenomes of soil and plant-associated prokaryotes.</title>
        <authorList>
            <person name="Whitman W."/>
        </authorList>
    </citation>
    <scope>NUCLEOTIDE SEQUENCE [LARGE SCALE GENOMIC DNA]</scope>
    <source>
        <strain evidence="3 6">SEMIA 444</strain>
        <strain evidence="2 5">SEMIA 448</strain>
        <strain evidence="4 7">SEMIA 452</strain>
    </source>
</reference>
<dbReference type="Proteomes" id="UP000520770">
    <property type="component" value="Unassembled WGS sequence"/>
</dbReference>
<dbReference type="EMBL" id="JACIHM010000001">
    <property type="protein sequence ID" value="MBB4444710.1"/>
    <property type="molecule type" value="Genomic_DNA"/>
</dbReference>
<protein>
    <submittedName>
        <fullName evidence="2">Uncharacterized protein YjiS (DUF1127 family)</fullName>
    </submittedName>
</protein>
<evidence type="ECO:0000313" key="4">
    <source>
        <dbReference type="EMBL" id="MBB4444710.1"/>
    </source>
</evidence>
<dbReference type="EMBL" id="JACIGW010000001">
    <property type="protein sequence ID" value="MBB4347582.1"/>
    <property type="molecule type" value="Genomic_DNA"/>
</dbReference>
<gene>
    <name evidence="3" type="ORF">GGE31_000494</name>
    <name evidence="2" type="ORF">GGE33_001290</name>
    <name evidence="4" type="ORF">GGE35_000492</name>
</gene>
<evidence type="ECO:0000313" key="5">
    <source>
        <dbReference type="Proteomes" id="UP000520770"/>
    </source>
</evidence>
<keyword evidence="6" id="KW-1185">Reference proteome</keyword>
<dbReference type="EMBL" id="JACIGY010000001">
    <property type="protein sequence ID" value="MBB4410023.1"/>
    <property type="molecule type" value="Genomic_DNA"/>
</dbReference>
<evidence type="ECO:0000259" key="1">
    <source>
        <dbReference type="Pfam" id="PF06568"/>
    </source>
</evidence>
<evidence type="ECO:0000313" key="6">
    <source>
        <dbReference type="Proteomes" id="UP000524535"/>
    </source>
</evidence>
<dbReference type="Proteomes" id="UP000576087">
    <property type="component" value="Unassembled WGS sequence"/>
</dbReference>
<comment type="caution">
    <text evidence="2">The sequence shown here is derived from an EMBL/GenBank/DDBJ whole genome shotgun (WGS) entry which is preliminary data.</text>
</comment>
<sequence>MRKYDEYLVTIDTIYPDRYEREAAFYVAKDLLPEATMTVRLGVIAGLIDALKNALTRRSGRAALLDMDESQLRDIGVTRIAAKREAGKSWFLG</sequence>
<feature type="domain" description="YjiS-like" evidence="1">
    <location>
        <begin position="47"/>
        <end position="79"/>
    </location>
</feature>
<accession>A0A7W4XHP6</accession>
<name>A0A7W4XHP6_9HYPH</name>
<organism evidence="2 5">
    <name type="scientific">Aliirhizobium cellulosilyticum</name>
    <dbReference type="NCBI Taxonomy" id="393664"/>
    <lineage>
        <taxon>Bacteria</taxon>
        <taxon>Pseudomonadati</taxon>
        <taxon>Pseudomonadota</taxon>
        <taxon>Alphaproteobacteria</taxon>
        <taxon>Hyphomicrobiales</taxon>
        <taxon>Rhizobiaceae</taxon>
        <taxon>Aliirhizobium</taxon>
    </lineage>
</organism>
<dbReference type="Proteomes" id="UP000524535">
    <property type="component" value="Unassembled WGS sequence"/>
</dbReference>
<dbReference type="RefSeq" id="WP_183686070.1">
    <property type="nucleotide sequence ID" value="NZ_JACIGW010000001.1"/>
</dbReference>
<dbReference type="AlphaFoldDB" id="A0A7W4XHP6"/>
<evidence type="ECO:0000313" key="3">
    <source>
        <dbReference type="EMBL" id="MBB4410023.1"/>
    </source>
</evidence>
<evidence type="ECO:0000313" key="2">
    <source>
        <dbReference type="EMBL" id="MBB4347582.1"/>
    </source>
</evidence>